<reference evidence="1" key="1">
    <citation type="submission" date="2020-10" db="EMBL/GenBank/DDBJ databases">
        <authorList>
            <person name="Gilroy R."/>
        </authorList>
    </citation>
    <scope>NUCLEOTIDE SEQUENCE</scope>
    <source>
        <strain evidence="1">CHK165-10780</strain>
    </source>
</reference>
<organism evidence="1 2">
    <name type="scientific">Candidatus Faecenecus gallistercoris</name>
    <dbReference type="NCBI Taxonomy" id="2840793"/>
    <lineage>
        <taxon>Bacteria</taxon>
        <taxon>Bacillati</taxon>
        <taxon>Bacillota</taxon>
        <taxon>Bacillota incertae sedis</taxon>
        <taxon>Candidatus Faecenecus</taxon>
    </lineage>
</organism>
<dbReference type="Proteomes" id="UP000886725">
    <property type="component" value="Unassembled WGS sequence"/>
</dbReference>
<dbReference type="AlphaFoldDB" id="A0A9D0YZZ0"/>
<comment type="caution">
    <text evidence="1">The sequence shown here is derived from an EMBL/GenBank/DDBJ whole genome shotgun (WGS) entry which is preliminary data.</text>
</comment>
<evidence type="ECO:0000313" key="2">
    <source>
        <dbReference type="Proteomes" id="UP000886725"/>
    </source>
</evidence>
<proteinExistence type="predicted"/>
<protein>
    <submittedName>
        <fullName evidence="1">Uncharacterized protein</fullName>
    </submittedName>
</protein>
<name>A0A9D0YZZ0_9FIRM</name>
<gene>
    <name evidence="1" type="ORF">IAC85_04230</name>
</gene>
<dbReference type="EMBL" id="DVFU01000080">
    <property type="protein sequence ID" value="HIQ64929.1"/>
    <property type="molecule type" value="Genomic_DNA"/>
</dbReference>
<accession>A0A9D0YZZ0</accession>
<sequence>MLTPEEKEKVKIVLSHPAFQFQDSKGKEFYTQDKLEELFDALDRMIAQMDEKYPDLPVPERVQQILCHGTSDFPCNYDQVYASDYDSEATIFPDERLQGRTAYGLLCTNTGATCTGFCEASCLLLTLKGYQAAPLLCKLLKPTQRVCHYVAGVIDQDGQVQVIDAERLRSCMEPEKDWSLLAYQCSLRYTISNEFFAKEKIGKTGIGPRFFDYIDRPESICISPIERIQKEYPEYVDENGKLDLRNQMMTEPKQKALRMTLTTDVKDLVLQSYQQYFGGSLEKDRRSIL</sequence>
<evidence type="ECO:0000313" key="1">
    <source>
        <dbReference type="EMBL" id="HIQ64929.1"/>
    </source>
</evidence>
<reference evidence="1" key="2">
    <citation type="journal article" date="2021" name="PeerJ">
        <title>Extensive microbial diversity within the chicken gut microbiome revealed by metagenomics and culture.</title>
        <authorList>
            <person name="Gilroy R."/>
            <person name="Ravi A."/>
            <person name="Getino M."/>
            <person name="Pursley I."/>
            <person name="Horton D.L."/>
            <person name="Alikhan N.F."/>
            <person name="Baker D."/>
            <person name="Gharbi K."/>
            <person name="Hall N."/>
            <person name="Watson M."/>
            <person name="Adriaenssens E.M."/>
            <person name="Foster-Nyarko E."/>
            <person name="Jarju S."/>
            <person name="Secka A."/>
            <person name="Antonio M."/>
            <person name="Oren A."/>
            <person name="Chaudhuri R.R."/>
            <person name="La Ragione R."/>
            <person name="Hildebrand F."/>
            <person name="Pallen M.J."/>
        </authorList>
    </citation>
    <scope>NUCLEOTIDE SEQUENCE</scope>
    <source>
        <strain evidence="1">CHK165-10780</strain>
    </source>
</reference>